<dbReference type="InterPro" id="IPR016187">
    <property type="entry name" value="CTDL_fold"/>
</dbReference>
<evidence type="ECO:0000259" key="1">
    <source>
        <dbReference type="Pfam" id="PF03781"/>
    </source>
</evidence>
<dbReference type="AlphaFoldDB" id="A0A4Z0BYD9"/>
<keyword evidence="3" id="KW-1185">Reference proteome</keyword>
<dbReference type="OrthoDB" id="9768004at2"/>
<dbReference type="InterPro" id="IPR005532">
    <property type="entry name" value="SUMF_dom"/>
</dbReference>
<dbReference type="InterPro" id="IPR051043">
    <property type="entry name" value="Sulfatase_Mod_Factor_Kinase"/>
</dbReference>
<reference evidence="2 3" key="1">
    <citation type="submission" date="2019-03" db="EMBL/GenBank/DDBJ databases">
        <title>Ramlibacter sp. 18x22-1, whole genome shotgun sequence.</title>
        <authorList>
            <person name="Zhang X."/>
            <person name="Feng G."/>
            <person name="Zhu H."/>
        </authorList>
    </citation>
    <scope>NUCLEOTIDE SEQUENCE [LARGE SCALE GENOMIC DNA]</scope>
    <source>
        <strain evidence="2 3">18x22-1</strain>
    </source>
</reference>
<organism evidence="2 3">
    <name type="scientific">Ramlibacter humi</name>
    <dbReference type="NCBI Taxonomy" id="2530451"/>
    <lineage>
        <taxon>Bacteria</taxon>
        <taxon>Pseudomonadati</taxon>
        <taxon>Pseudomonadota</taxon>
        <taxon>Betaproteobacteria</taxon>
        <taxon>Burkholderiales</taxon>
        <taxon>Comamonadaceae</taxon>
        <taxon>Ramlibacter</taxon>
    </lineage>
</organism>
<dbReference type="InterPro" id="IPR030809">
    <property type="entry name" value="EgtB_signatur"/>
</dbReference>
<evidence type="ECO:0000313" key="3">
    <source>
        <dbReference type="Proteomes" id="UP000297839"/>
    </source>
</evidence>
<proteinExistence type="predicted"/>
<gene>
    <name evidence="2" type="ORF">EZ216_08555</name>
</gene>
<dbReference type="SUPFAM" id="SSF56436">
    <property type="entry name" value="C-type lectin-like"/>
    <property type="match status" value="1"/>
</dbReference>
<dbReference type="PANTHER" id="PTHR23150">
    <property type="entry name" value="SULFATASE MODIFYING FACTOR 1, 2"/>
    <property type="match status" value="1"/>
</dbReference>
<feature type="domain" description="Sulfatase-modifying factor enzyme-like" evidence="1">
    <location>
        <begin position="220"/>
        <end position="287"/>
    </location>
</feature>
<feature type="domain" description="Sulfatase-modifying factor enzyme-like" evidence="1">
    <location>
        <begin position="96"/>
        <end position="211"/>
    </location>
</feature>
<comment type="caution">
    <text evidence="2">The sequence shown here is derived from an EMBL/GenBank/DDBJ whole genome shotgun (WGS) entry which is preliminary data.</text>
</comment>
<dbReference type="Gene3D" id="3.90.1580.10">
    <property type="entry name" value="paralog of FGE (formylglycine-generating enzyme)"/>
    <property type="match status" value="2"/>
</dbReference>
<dbReference type="NCBIfam" id="TIGR04373">
    <property type="entry name" value="egtB_X_signatur"/>
    <property type="match status" value="1"/>
</dbReference>
<evidence type="ECO:0000313" key="2">
    <source>
        <dbReference type="EMBL" id="TFZ03702.1"/>
    </source>
</evidence>
<dbReference type="InterPro" id="IPR042095">
    <property type="entry name" value="SUMF_sf"/>
</dbReference>
<protein>
    <recommendedName>
        <fullName evidence="1">Sulfatase-modifying factor enzyme-like domain-containing protein</fullName>
    </recommendedName>
</protein>
<dbReference type="EMBL" id="SMLK01000002">
    <property type="protein sequence ID" value="TFZ03702.1"/>
    <property type="molecule type" value="Genomic_DNA"/>
</dbReference>
<name>A0A4Z0BYD9_9BURK</name>
<sequence>MADEWFDSSRIAHTTRWQLPLPDRAAVHDWLSSTLETTLALLGQLPADAGADDLYFFRLACLHEAMHAEAACYMARTIGFELPGMLEERPITVGGELHVPATRWQLGSPPDGGFAFDNELPAHEVDLPAFGIDAAPVTWDRWQAFVADGGYANPRWWTGDGWSWAQRVRGTSPSFPSGRHAATHLSWHEAQAWCDWAGRRLPTEAEWECAAMTQPGFDWGHTWEWTASAFEPFTGFRVHPYRDYSQPWFRTRQVLRGACAATSPELAHPRYRNFFEPRRADVFAGLRSCASR</sequence>
<dbReference type="Pfam" id="PF03781">
    <property type="entry name" value="FGE-sulfatase"/>
    <property type="match status" value="2"/>
</dbReference>
<accession>A0A4Z0BYD9</accession>
<dbReference type="Proteomes" id="UP000297839">
    <property type="component" value="Unassembled WGS sequence"/>
</dbReference>